<dbReference type="PROSITE" id="PS50937">
    <property type="entry name" value="HTH_MERR_2"/>
    <property type="match status" value="1"/>
</dbReference>
<gene>
    <name evidence="5" type="ORF">LA66_04155</name>
</gene>
<evidence type="ECO:0000259" key="4">
    <source>
        <dbReference type="PROSITE" id="PS50937"/>
    </source>
</evidence>
<dbReference type="Pfam" id="PF09278">
    <property type="entry name" value="MerR-DNA-bind"/>
    <property type="match status" value="1"/>
</dbReference>
<evidence type="ECO:0000313" key="6">
    <source>
        <dbReference type="Proteomes" id="UP000030826"/>
    </source>
</evidence>
<dbReference type="SMART" id="SM00422">
    <property type="entry name" value="HTH_MERR"/>
    <property type="match status" value="1"/>
</dbReference>
<feature type="domain" description="HTH merR-type" evidence="4">
    <location>
        <begin position="1"/>
        <end position="74"/>
    </location>
</feature>
<dbReference type="RefSeq" id="WP_039188873.1">
    <property type="nucleotide sequence ID" value="NZ_JAQRFV010000001.1"/>
</dbReference>
<organism evidence="5 6">
    <name type="scientific">Aureimonas altamirensis</name>
    <dbReference type="NCBI Taxonomy" id="370622"/>
    <lineage>
        <taxon>Bacteria</taxon>
        <taxon>Pseudomonadati</taxon>
        <taxon>Pseudomonadota</taxon>
        <taxon>Alphaproteobacteria</taxon>
        <taxon>Hyphomicrobiales</taxon>
        <taxon>Aurantimonadaceae</taxon>
        <taxon>Aureimonas</taxon>
    </lineage>
</organism>
<protein>
    <submittedName>
        <fullName evidence="5">MerR family transcriptional regulator</fullName>
    </submittedName>
</protein>
<evidence type="ECO:0000256" key="2">
    <source>
        <dbReference type="ARBA" id="ARBA00023125"/>
    </source>
</evidence>
<name>A0A0B1Q4P5_9HYPH</name>
<keyword evidence="2" id="KW-0238">DNA-binding</keyword>
<dbReference type="EMBL" id="JRFJ01000001">
    <property type="protein sequence ID" value="KHJ55828.1"/>
    <property type="molecule type" value="Genomic_DNA"/>
</dbReference>
<dbReference type="PANTHER" id="PTHR30204">
    <property type="entry name" value="REDOX-CYCLING DRUG-SENSING TRANSCRIPTIONAL ACTIVATOR SOXR"/>
    <property type="match status" value="1"/>
</dbReference>
<sequence length="141" mass="15806">MHIGGVTIGQASRDSGIKVPTIRYYESIGLLPAPPRTEGNRRLYDGADLRRLRFIRHARELGFEIEPIRELLSLAQEPDRPCESADRIALSHLSEIDSKIARLTALRSEIARMVACDHGSIGECRVIEVLADHEKCMAHDH</sequence>
<dbReference type="GO" id="GO:0003700">
    <property type="term" value="F:DNA-binding transcription factor activity"/>
    <property type="evidence" value="ECO:0007669"/>
    <property type="project" value="InterPro"/>
</dbReference>
<dbReference type="PANTHER" id="PTHR30204:SF92">
    <property type="entry name" value="HTH-TYPE TRANSCRIPTIONAL REGULATOR ZNTR"/>
    <property type="match status" value="1"/>
</dbReference>
<reference evidence="5 6" key="1">
    <citation type="submission" date="2014-09" db="EMBL/GenBank/DDBJ databases">
        <title>Isolation and characterization of Aurantimonas altamirensis ON-56566 from clinical sample following a dog bite.</title>
        <authorList>
            <person name="Eshaghi A."/>
            <person name="Li A."/>
            <person name="Shahinas D."/>
            <person name="Bahn P."/>
            <person name="Kus J.V."/>
            <person name="Patel S.N."/>
        </authorList>
    </citation>
    <scope>NUCLEOTIDE SEQUENCE [LARGE SCALE GENOMIC DNA]</scope>
    <source>
        <strain evidence="5 6">ON-56566</strain>
    </source>
</reference>
<dbReference type="CDD" id="cd04785">
    <property type="entry name" value="HTH_CadR-PbrR-like"/>
    <property type="match status" value="1"/>
</dbReference>
<dbReference type="Gene3D" id="1.10.1660.10">
    <property type="match status" value="1"/>
</dbReference>
<dbReference type="OrthoDB" id="9802944at2"/>
<evidence type="ECO:0000256" key="3">
    <source>
        <dbReference type="ARBA" id="ARBA00023163"/>
    </source>
</evidence>
<dbReference type="InterPro" id="IPR047057">
    <property type="entry name" value="MerR_fam"/>
</dbReference>
<proteinExistence type="predicted"/>
<accession>A0A0B1Q4P5</accession>
<dbReference type="InterPro" id="IPR009061">
    <property type="entry name" value="DNA-bd_dom_put_sf"/>
</dbReference>
<keyword evidence="3" id="KW-0804">Transcription</keyword>
<keyword evidence="1" id="KW-0805">Transcription regulation</keyword>
<evidence type="ECO:0000313" key="5">
    <source>
        <dbReference type="EMBL" id="KHJ55828.1"/>
    </source>
</evidence>
<dbReference type="InterPro" id="IPR000551">
    <property type="entry name" value="MerR-type_HTH_dom"/>
</dbReference>
<comment type="caution">
    <text evidence="5">The sequence shown here is derived from an EMBL/GenBank/DDBJ whole genome shotgun (WGS) entry which is preliminary data.</text>
</comment>
<dbReference type="PRINTS" id="PR00040">
    <property type="entry name" value="HTHMERR"/>
</dbReference>
<dbReference type="SUPFAM" id="SSF46955">
    <property type="entry name" value="Putative DNA-binding domain"/>
    <property type="match status" value="1"/>
</dbReference>
<dbReference type="InterPro" id="IPR015358">
    <property type="entry name" value="Tscrpt_reg_MerR_DNA-bd"/>
</dbReference>
<dbReference type="Pfam" id="PF00376">
    <property type="entry name" value="MerR"/>
    <property type="match status" value="1"/>
</dbReference>
<dbReference type="STRING" id="370622.LA66_04155"/>
<dbReference type="PROSITE" id="PS00552">
    <property type="entry name" value="HTH_MERR_1"/>
    <property type="match status" value="1"/>
</dbReference>
<dbReference type="Proteomes" id="UP000030826">
    <property type="component" value="Unassembled WGS sequence"/>
</dbReference>
<dbReference type="GO" id="GO:0003677">
    <property type="term" value="F:DNA binding"/>
    <property type="evidence" value="ECO:0007669"/>
    <property type="project" value="UniProtKB-KW"/>
</dbReference>
<evidence type="ECO:0000256" key="1">
    <source>
        <dbReference type="ARBA" id="ARBA00023015"/>
    </source>
</evidence>
<dbReference type="AlphaFoldDB" id="A0A0B1Q4P5"/>